<dbReference type="Proteomes" id="UP000433181">
    <property type="component" value="Unassembled WGS sequence"/>
</dbReference>
<name>A0A6I2UKF8_9FIRM</name>
<accession>A0A6I2UKF8</accession>
<keyword evidence="2" id="KW-1185">Reference proteome</keyword>
<comment type="caution">
    <text evidence="1">The sequence shown here is derived from an EMBL/GenBank/DDBJ whole genome shotgun (WGS) entry which is preliminary data.</text>
</comment>
<gene>
    <name evidence="1" type="ORF">FYJ84_09335</name>
</gene>
<dbReference type="RefSeq" id="WP_154407356.1">
    <property type="nucleotide sequence ID" value="NZ_VUNR01000018.1"/>
</dbReference>
<sequence length="116" mass="13491">MELISGMNKYAEYIMNTLTARELLEQLAEECSELSKASLKLIRALELSENATPIDKIEAYDNFIEEQKDVISVLWLLTNSDRYAHIDDYSKYERWAKRLGYEEKSNCTIQGSEQND</sequence>
<dbReference type="AlphaFoldDB" id="A0A6I2UKF8"/>
<reference evidence="1 2" key="1">
    <citation type="submission" date="2019-08" db="EMBL/GenBank/DDBJ databases">
        <title>In-depth cultivation of the pig gut microbiome towards novel bacterial diversity and tailored functional studies.</title>
        <authorList>
            <person name="Wylensek D."/>
            <person name="Hitch T.C.A."/>
            <person name="Clavel T."/>
        </authorList>
    </citation>
    <scope>NUCLEOTIDE SEQUENCE [LARGE SCALE GENOMIC DNA]</scope>
    <source>
        <strain evidence="1 2">WCA-693-APC-5D-A</strain>
    </source>
</reference>
<protein>
    <submittedName>
        <fullName evidence="1">Uncharacterized protein</fullName>
    </submittedName>
</protein>
<dbReference type="GeneID" id="96779122"/>
<organism evidence="1 2">
    <name type="scientific">Anaerovibrio slackiae</name>
    <dbReference type="NCBI Taxonomy" id="2652309"/>
    <lineage>
        <taxon>Bacteria</taxon>
        <taxon>Bacillati</taxon>
        <taxon>Bacillota</taxon>
        <taxon>Negativicutes</taxon>
        <taxon>Selenomonadales</taxon>
        <taxon>Selenomonadaceae</taxon>
        <taxon>Anaerovibrio</taxon>
    </lineage>
</organism>
<dbReference type="EMBL" id="VUNR01000018">
    <property type="protein sequence ID" value="MSU09186.1"/>
    <property type="molecule type" value="Genomic_DNA"/>
</dbReference>
<evidence type="ECO:0000313" key="2">
    <source>
        <dbReference type="Proteomes" id="UP000433181"/>
    </source>
</evidence>
<evidence type="ECO:0000313" key="1">
    <source>
        <dbReference type="EMBL" id="MSU09186.1"/>
    </source>
</evidence>
<proteinExistence type="predicted"/>